<dbReference type="EMBL" id="BNBO01000021">
    <property type="protein sequence ID" value="GHH74016.1"/>
    <property type="molecule type" value="Genomic_DNA"/>
</dbReference>
<reference evidence="2" key="1">
    <citation type="journal article" date="2014" name="Int. J. Syst. Evol. Microbiol.">
        <title>Complete genome sequence of Corynebacterium casei LMG S-19264T (=DSM 44701T), isolated from a smear-ripened cheese.</title>
        <authorList>
            <consortium name="US DOE Joint Genome Institute (JGI-PGF)"/>
            <person name="Walter F."/>
            <person name="Albersmeier A."/>
            <person name="Kalinowski J."/>
            <person name="Ruckert C."/>
        </authorList>
    </citation>
    <scope>NUCLEOTIDE SEQUENCE</scope>
    <source>
        <strain evidence="2">JCM 4646</strain>
    </source>
</reference>
<organism evidence="2 3">
    <name type="scientific">Kitasatospora indigofera</name>
    <dbReference type="NCBI Taxonomy" id="67307"/>
    <lineage>
        <taxon>Bacteria</taxon>
        <taxon>Bacillati</taxon>
        <taxon>Actinomycetota</taxon>
        <taxon>Actinomycetes</taxon>
        <taxon>Kitasatosporales</taxon>
        <taxon>Streptomycetaceae</taxon>
        <taxon>Kitasatospora</taxon>
    </lineage>
</organism>
<dbReference type="GeneID" id="95354392"/>
<name>A0A919FX55_9ACTN</name>
<comment type="caution">
    <text evidence="2">The sequence shown here is derived from an EMBL/GenBank/DDBJ whole genome shotgun (WGS) entry which is preliminary data.</text>
</comment>
<dbReference type="RefSeq" id="WP_190212223.1">
    <property type="nucleotide sequence ID" value="NZ_BNBO01000021.1"/>
</dbReference>
<sequence length="73" mass="7787">MVTSIGADVSGSSRTAEAPDRETGRMWIRTYRVDANGQPKGNQDSPAEFSPVNPAPLASGYWPPCACPQHRAA</sequence>
<evidence type="ECO:0000313" key="2">
    <source>
        <dbReference type="EMBL" id="GHH74016.1"/>
    </source>
</evidence>
<protein>
    <submittedName>
        <fullName evidence="2">Uncharacterized protein</fullName>
    </submittedName>
</protein>
<gene>
    <name evidence="2" type="ORF">GCM10018781_39870</name>
</gene>
<evidence type="ECO:0000256" key="1">
    <source>
        <dbReference type="SAM" id="MobiDB-lite"/>
    </source>
</evidence>
<dbReference type="Proteomes" id="UP000617734">
    <property type="component" value="Unassembled WGS sequence"/>
</dbReference>
<proteinExistence type="predicted"/>
<accession>A0A919FX55</accession>
<reference evidence="2" key="2">
    <citation type="submission" date="2020-09" db="EMBL/GenBank/DDBJ databases">
        <authorList>
            <person name="Sun Q."/>
            <person name="Ohkuma M."/>
        </authorList>
    </citation>
    <scope>NUCLEOTIDE SEQUENCE</scope>
    <source>
        <strain evidence="2">JCM 4646</strain>
    </source>
</reference>
<dbReference type="AlphaFoldDB" id="A0A919FX55"/>
<keyword evidence="3" id="KW-1185">Reference proteome</keyword>
<evidence type="ECO:0000313" key="3">
    <source>
        <dbReference type="Proteomes" id="UP000617734"/>
    </source>
</evidence>
<feature type="region of interest" description="Disordered" evidence="1">
    <location>
        <begin position="1"/>
        <end position="55"/>
    </location>
</feature>